<comment type="caution">
    <text evidence="4">The sequence shown here is derived from an EMBL/GenBank/DDBJ whole genome shotgun (WGS) entry which is preliminary data.</text>
</comment>
<evidence type="ECO:0000313" key="5">
    <source>
        <dbReference type="Proteomes" id="UP001284033"/>
    </source>
</evidence>
<dbReference type="EMBL" id="JAQZHK010000006">
    <property type="protein sequence ID" value="MDY3513161.1"/>
    <property type="molecule type" value="Genomic_DNA"/>
</dbReference>
<dbReference type="GeneID" id="93717737"/>
<evidence type="ECO:0000256" key="1">
    <source>
        <dbReference type="SAM" id="Coils"/>
    </source>
</evidence>
<dbReference type="EMBL" id="JAOZYT010000008">
    <property type="protein sequence ID" value="MCW0523154.1"/>
    <property type="molecule type" value="Genomic_DNA"/>
</dbReference>
<evidence type="ECO:0008006" key="6">
    <source>
        <dbReference type="Google" id="ProtNLM"/>
    </source>
</evidence>
<keyword evidence="2" id="KW-1133">Transmembrane helix</keyword>
<dbReference type="AlphaFoldDB" id="A0AAP6HGZ3"/>
<dbReference type="Proteomes" id="UP001284033">
    <property type="component" value="Unassembled WGS sequence"/>
</dbReference>
<feature type="coiled-coil region" evidence="1">
    <location>
        <begin position="61"/>
        <end position="93"/>
    </location>
</feature>
<gene>
    <name evidence="3" type="ORF">OKE68_02330</name>
    <name evidence="4" type="ORF">PG303_08040</name>
</gene>
<accession>A0AAP6HGZ3</accession>
<dbReference type="RefSeq" id="WP_004918731.1">
    <property type="nucleotide sequence ID" value="NZ_CP029760.1"/>
</dbReference>
<keyword evidence="1" id="KW-0175">Coiled coil</keyword>
<protein>
    <recommendedName>
        <fullName evidence="6">DUF1049 domain-containing protein</fullName>
    </recommendedName>
</protein>
<organism evidence="4 5">
    <name type="scientific">Riemerella anatipestifer</name>
    <name type="common">Moraxella anatipestifer</name>
    <dbReference type="NCBI Taxonomy" id="34085"/>
    <lineage>
        <taxon>Bacteria</taxon>
        <taxon>Pseudomonadati</taxon>
        <taxon>Bacteroidota</taxon>
        <taxon>Flavobacteriia</taxon>
        <taxon>Flavobacteriales</taxon>
        <taxon>Weeksellaceae</taxon>
        <taxon>Riemerella</taxon>
    </lineage>
</organism>
<proteinExistence type="predicted"/>
<reference evidence="3" key="1">
    <citation type="submission" date="2022-10" db="EMBL/GenBank/DDBJ databases">
        <title>Sifting through the core-genome to identify putative cross-protective antigens against Riemerella anatipestifer.</title>
        <authorList>
            <person name="Zheng X."/>
            <person name="Zhang W."/>
        </authorList>
    </citation>
    <scope>NUCLEOTIDE SEQUENCE</scope>
    <source>
        <strain evidence="3">ZWRA178</strain>
    </source>
</reference>
<reference evidence="4" key="2">
    <citation type="submission" date="2023-01" db="EMBL/GenBank/DDBJ databases">
        <title>Genome-based studies on antimicrobial resistance profiles of Riemerella anatipestifer in China, 1994 to 2021.</title>
        <authorList>
            <person name="Yang Z."/>
            <person name="Zhu D."/>
        </authorList>
    </citation>
    <scope>NUCLEOTIDE SEQUENCE</scope>
    <source>
        <strain evidence="4">RCAD1218</strain>
    </source>
</reference>
<dbReference type="Proteomes" id="UP001207440">
    <property type="component" value="Unassembled WGS sequence"/>
</dbReference>
<sequence length="100" mass="10891">MKSLTTVGILLLAVAALLFYLTTDFSVEKITLSHFMGIMGGVGIGLIIGGVIGYISKGSAVREAAKRKEFERLQKEKIEIERQAAELAAQQNTYNKNTQS</sequence>
<feature type="transmembrane region" description="Helical" evidence="2">
    <location>
        <begin position="34"/>
        <end position="56"/>
    </location>
</feature>
<evidence type="ECO:0000313" key="3">
    <source>
        <dbReference type="EMBL" id="MCW0523154.1"/>
    </source>
</evidence>
<name>A0AAP6HGZ3_RIEAN</name>
<evidence type="ECO:0000313" key="4">
    <source>
        <dbReference type="EMBL" id="MDY3513161.1"/>
    </source>
</evidence>
<evidence type="ECO:0000256" key="2">
    <source>
        <dbReference type="SAM" id="Phobius"/>
    </source>
</evidence>
<keyword evidence="2" id="KW-0812">Transmembrane</keyword>
<keyword evidence="2" id="KW-0472">Membrane</keyword>